<dbReference type="CDD" id="cd03221">
    <property type="entry name" value="ABCF_EF-3"/>
    <property type="match status" value="2"/>
</dbReference>
<comment type="caution">
    <text evidence="6">The sequence shown here is derived from an EMBL/GenBank/DDBJ whole genome shotgun (WGS) entry which is preliminary data.</text>
</comment>
<dbReference type="PATRIC" id="fig|66969.6.peg.447"/>
<dbReference type="Pfam" id="PF13304">
    <property type="entry name" value="AAA_21"/>
    <property type="match status" value="1"/>
</dbReference>
<keyword evidence="3 6" id="KW-0067">ATP-binding</keyword>
<gene>
    <name evidence="6" type="primary">uup_1</name>
    <name evidence="6" type="ORF">Lwal_0415</name>
</gene>
<dbReference type="STRING" id="66969.Lwal_0415"/>
<dbReference type="GO" id="GO:0005524">
    <property type="term" value="F:ATP binding"/>
    <property type="evidence" value="ECO:0007669"/>
    <property type="project" value="UniProtKB-KW"/>
</dbReference>
<dbReference type="EMBL" id="LNZB01000006">
    <property type="protein sequence ID" value="KTD82937.1"/>
    <property type="molecule type" value="Genomic_DNA"/>
</dbReference>
<dbReference type="OrthoDB" id="9808609at2"/>
<dbReference type="Proteomes" id="UP000054729">
    <property type="component" value="Unassembled WGS sequence"/>
</dbReference>
<dbReference type="InterPro" id="IPR003439">
    <property type="entry name" value="ABC_transporter-like_ATP-bd"/>
</dbReference>
<proteinExistence type="predicted"/>
<dbReference type="InterPro" id="IPR003959">
    <property type="entry name" value="ATPase_AAA_core"/>
</dbReference>
<keyword evidence="2" id="KW-0547">Nucleotide-binding</keyword>
<feature type="region of interest" description="Disordered" evidence="4">
    <location>
        <begin position="189"/>
        <end position="208"/>
    </location>
</feature>
<dbReference type="PANTHER" id="PTHR19211">
    <property type="entry name" value="ATP-BINDING TRANSPORT PROTEIN-RELATED"/>
    <property type="match status" value="1"/>
</dbReference>
<keyword evidence="7" id="KW-1185">Reference proteome</keyword>
<dbReference type="InterPro" id="IPR027417">
    <property type="entry name" value="P-loop_NTPase"/>
</dbReference>
<dbReference type="PROSITE" id="PS50893">
    <property type="entry name" value="ABC_TRANSPORTER_2"/>
    <property type="match status" value="2"/>
</dbReference>
<evidence type="ECO:0000259" key="5">
    <source>
        <dbReference type="PROSITE" id="PS50893"/>
    </source>
</evidence>
<evidence type="ECO:0000256" key="3">
    <source>
        <dbReference type="ARBA" id="ARBA00022840"/>
    </source>
</evidence>
<feature type="domain" description="ABC transporter" evidence="5">
    <location>
        <begin position="6"/>
        <end position="179"/>
    </location>
</feature>
<reference evidence="6 7" key="1">
    <citation type="submission" date="2015-11" db="EMBL/GenBank/DDBJ databases">
        <title>Genomic analysis of 38 Legionella species identifies large and diverse effector repertoires.</title>
        <authorList>
            <person name="Burstein D."/>
            <person name="Amaro F."/>
            <person name="Zusman T."/>
            <person name="Lifshitz Z."/>
            <person name="Cohen O."/>
            <person name="Gilbert J.A."/>
            <person name="Pupko T."/>
            <person name="Shuman H.A."/>
            <person name="Segal G."/>
        </authorList>
    </citation>
    <scope>NUCLEOTIDE SEQUENCE [LARGE SCALE GENOMIC DNA]</scope>
    <source>
        <strain evidence="6 7">ATCC 51914</strain>
    </source>
</reference>
<evidence type="ECO:0000313" key="6">
    <source>
        <dbReference type="EMBL" id="KTD82937.1"/>
    </source>
</evidence>
<dbReference type="RefSeq" id="WP_058479264.1">
    <property type="nucleotide sequence ID" value="NZ_CAAAIQ010000003.1"/>
</dbReference>
<evidence type="ECO:0000256" key="2">
    <source>
        <dbReference type="ARBA" id="ARBA00022741"/>
    </source>
</evidence>
<evidence type="ECO:0000256" key="1">
    <source>
        <dbReference type="ARBA" id="ARBA00022737"/>
    </source>
</evidence>
<evidence type="ECO:0000256" key="4">
    <source>
        <dbReference type="SAM" id="MobiDB-lite"/>
    </source>
</evidence>
<evidence type="ECO:0000313" key="7">
    <source>
        <dbReference type="Proteomes" id="UP000054729"/>
    </source>
</evidence>
<dbReference type="InterPro" id="IPR050611">
    <property type="entry name" value="ABCF"/>
</dbReference>
<dbReference type="SMART" id="SM00382">
    <property type="entry name" value="AAA"/>
    <property type="match status" value="2"/>
</dbReference>
<feature type="compositionally biased region" description="Basic and acidic residues" evidence="4">
    <location>
        <begin position="193"/>
        <end position="208"/>
    </location>
</feature>
<organism evidence="6 7">
    <name type="scientific">Legionella waltersii</name>
    <dbReference type="NCBI Taxonomy" id="66969"/>
    <lineage>
        <taxon>Bacteria</taxon>
        <taxon>Pseudomonadati</taxon>
        <taxon>Pseudomonadota</taxon>
        <taxon>Gammaproteobacteria</taxon>
        <taxon>Legionellales</taxon>
        <taxon>Legionellaceae</taxon>
        <taxon>Legionella</taxon>
    </lineage>
</organism>
<protein>
    <submittedName>
        <fullName evidence="6">ABC transporter ATP-binding protein Uup</fullName>
    </submittedName>
</protein>
<dbReference type="InterPro" id="IPR003593">
    <property type="entry name" value="AAA+_ATPase"/>
</dbReference>
<dbReference type="InterPro" id="IPR017871">
    <property type="entry name" value="ABC_transporter-like_CS"/>
</dbReference>
<feature type="domain" description="ABC transporter" evidence="5">
    <location>
        <begin position="278"/>
        <end position="476"/>
    </location>
</feature>
<accession>A0A0W1ANM1</accession>
<dbReference type="AlphaFoldDB" id="A0A0W1ANM1"/>
<dbReference type="Gene3D" id="3.40.50.300">
    <property type="entry name" value="P-loop containing nucleotide triphosphate hydrolases"/>
    <property type="match status" value="3"/>
</dbReference>
<keyword evidence="1" id="KW-0677">Repeat</keyword>
<dbReference type="PANTHER" id="PTHR19211:SF6">
    <property type="entry name" value="BLL7188 PROTEIN"/>
    <property type="match status" value="1"/>
</dbReference>
<dbReference type="SUPFAM" id="SSF52540">
    <property type="entry name" value="P-loop containing nucleoside triphosphate hydrolases"/>
    <property type="match status" value="2"/>
</dbReference>
<dbReference type="PROSITE" id="PS00211">
    <property type="entry name" value="ABC_TRANSPORTER_1"/>
    <property type="match status" value="1"/>
</dbReference>
<dbReference type="Pfam" id="PF00005">
    <property type="entry name" value="ABC_tran"/>
    <property type="match status" value="2"/>
</dbReference>
<sequence length="476" mass="53963">MTHKPILFKDLSLSFSHKICFEGFSGQIHFGDRIVIIGRNGIGKSTLLRMLQGGVSVIDGEIKCPNCLKVGYLPQIISDYSDLSGGERLNQRLTEILASNPNLLLLDEPTNHLDRHNRRSLIRLLKNYQGTLVIVSHDLELIDAVADVLWHIEAQRVTVFSGTYKDYQQALSQRKKAIEQELSLLSRQRKEAHHSLMREQERNKSSRIRGEKHIKNRKWPTIRSHAKMANAVVAGNKRLTQLRGKKEELLDQLSSIYQPEVILPKFFIHAEEKQSSLITIRNASLNYPGKRTIVTNLNFSVRARERVVLSGDNGSGKTTLVKAILGDCALIKTGEWMVPSKDDIGYLDQHYNNLLVDKTVLETMSNVLPQVPYLEIRKHLNDFLFRKNEEIHAVIATLSGGEKTRLSLALIAANPPKLLILDELTNNLDLETRAHLIQVLNAYTGAMIVISHDEEFLKQIQIETVYQIRQGVVKCN</sequence>
<dbReference type="GO" id="GO:0016887">
    <property type="term" value="F:ATP hydrolysis activity"/>
    <property type="evidence" value="ECO:0007669"/>
    <property type="project" value="InterPro"/>
</dbReference>
<name>A0A0W1ANM1_9GAMM</name>